<accession>A0AAX4IBJ6</accession>
<evidence type="ECO:0000313" key="2">
    <source>
        <dbReference type="Proteomes" id="UP001322277"/>
    </source>
</evidence>
<sequence length="54" mass="6015">MALVTSADKNYVIRRIDEVPPKLMEDSGEMAVTGPVIEGSPNVTLYKTDREVYD</sequence>
<evidence type="ECO:0000313" key="1">
    <source>
        <dbReference type="EMBL" id="WQF80293.1"/>
    </source>
</evidence>
<name>A0AAX4IBJ6_9PEZI</name>
<gene>
    <name evidence="1" type="ORF">CDEST_05307</name>
</gene>
<dbReference type="EMBL" id="CP137307">
    <property type="protein sequence ID" value="WQF80293.1"/>
    <property type="molecule type" value="Genomic_DNA"/>
</dbReference>
<dbReference type="KEGG" id="cdet:87941810"/>
<organism evidence="1 2">
    <name type="scientific">Colletotrichum destructivum</name>
    <dbReference type="NCBI Taxonomy" id="34406"/>
    <lineage>
        <taxon>Eukaryota</taxon>
        <taxon>Fungi</taxon>
        <taxon>Dikarya</taxon>
        <taxon>Ascomycota</taxon>
        <taxon>Pezizomycotina</taxon>
        <taxon>Sordariomycetes</taxon>
        <taxon>Hypocreomycetidae</taxon>
        <taxon>Glomerellales</taxon>
        <taxon>Glomerellaceae</taxon>
        <taxon>Colletotrichum</taxon>
        <taxon>Colletotrichum destructivum species complex</taxon>
    </lineage>
</organism>
<keyword evidence="2" id="KW-1185">Reference proteome</keyword>
<reference evidence="2" key="1">
    <citation type="journal article" date="2023" name="bioRxiv">
        <title>Complete genome of the Medicago anthracnose fungus, Colletotrichum destructivum, reveals a mini-chromosome-like region within a core chromosome.</title>
        <authorList>
            <person name="Lapalu N."/>
            <person name="Simon A."/>
            <person name="Lu A."/>
            <person name="Plaumann P.-L."/>
            <person name="Amselem J."/>
            <person name="Pigne S."/>
            <person name="Auger A."/>
            <person name="Koch C."/>
            <person name="Dallery J.-F."/>
            <person name="O'Connell R.J."/>
        </authorList>
    </citation>
    <scope>NUCLEOTIDE SEQUENCE [LARGE SCALE GENOMIC DNA]</scope>
    <source>
        <strain evidence="2">CBS 520.97</strain>
    </source>
</reference>
<protein>
    <submittedName>
        <fullName evidence="1">Uncharacterized protein</fullName>
    </submittedName>
</protein>
<dbReference type="Proteomes" id="UP001322277">
    <property type="component" value="Chromosome 3"/>
</dbReference>
<dbReference type="AlphaFoldDB" id="A0AAX4IBJ6"/>
<dbReference type="RefSeq" id="XP_062777517.1">
    <property type="nucleotide sequence ID" value="XM_062921466.1"/>
</dbReference>
<proteinExistence type="predicted"/>
<dbReference type="GeneID" id="87941810"/>